<reference evidence="2" key="1">
    <citation type="submission" date="2022-11" db="UniProtKB">
        <authorList>
            <consortium name="WormBaseParasite"/>
        </authorList>
    </citation>
    <scope>IDENTIFICATION</scope>
</reference>
<dbReference type="Proteomes" id="UP000887579">
    <property type="component" value="Unplaced"/>
</dbReference>
<proteinExistence type="predicted"/>
<dbReference type="WBParaSite" id="ES5_v2.g21957.t1">
    <property type="protein sequence ID" value="ES5_v2.g21957.t1"/>
    <property type="gene ID" value="ES5_v2.g21957"/>
</dbReference>
<evidence type="ECO:0000313" key="2">
    <source>
        <dbReference type="WBParaSite" id="ES5_v2.g21957.t1"/>
    </source>
</evidence>
<protein>
    <submittedName>
        <fullName evidence="2">CCHC-type domain-containing protein</fullName>
    </submittedName>
</protein>
<sequence>RDAKCYACGTSGHISKVCKKRNMKNFTSSSTDSSKATRRDLKVGFVRVASCATSKTSTSRIYADILIDDKPLRIQYDSGSDITILSRRDHRKIGSPLLIKSTVRARTADSKSMKLDGCFAAAIRYMDSCKVLQIHVADIPDSLLGLDYCDNITFLPSTPADTFVAKVSSCCTPTSTTVHAAASCTATSSINATSPASTSKNAASDYVPASAAYIPASREFPAVTQIRRGDRVRHFNKDFDAWLAGNVIENFNGMVTIKSGTHHAMLPVNAVHLVQSASSRNVLILVPVNSQADTLPRSPQHLRCANRERRQKEFLRPDLKKKSYL</sequence>
<name>A0AC34FXG1_9BILA</name>
<organism evidence="1 2">
    <name type="scientific">Panagrolaimus sp. ES5</name>
    <dbReference type="NCBI Taxonomy" id="591445"/>
    <lineage>
        <taxon>Eukaryota</taxon>
        <taxon>Metazoa</taxon>
        <taxon>Ecdysozoa</taxon>
        <taxon>Nematoda</taxon>
        <taxon>Chromadorea</taxon>
        <taxon>Rhabditida</taxon>
        <taxon>Tylenchina</taxon>
        <taxon>Panagrolaimomorpha</taxon>
        <taxon>Panagrolaimoidea</taxon>
        <taxon>Panagrolaimidae</taxon>
        <taxon>Panagrolaimus</taxon>
    </lineage>
</organism>
<evidence type="ECO:0000313" key="1">
    <source>
        <dbReference type="Proteomes" id="UP000887579"/>
    </source>
</evidence>
<accession>A0AC34FXG1</accession>